<reference evidence="4" key="1">
    <citation type="submission" date="2017-03" db="EMBL/GenBank/DDBJ databases">
        <authorList>
            <person name="Monnet C."/>
        </authorList>
    </citation>
    <scope>NUCLEOTIDE SEQUENCE [LARGE SCALE GENOMIC DNA]</scope>
    <source>
        <strain evidence="4">ATCC 49514</strain>
    </source>
</reference>
<dbReference type="Proteomes" id="UP000234382">
    <property type="component" value="Unassembled WGS sequence"/>
</dbReference>
<dbReference type="EMBL" id="FXYX01000012">
    <property type="protein sequence ID" value="SMX85711.1"/>
    <property type="molecule type" value="Genomic_DNA"/>
</dbReference>
<feature type="compositionally biased region" description="Low complexity" evidence="1">
    <location>
        <begin position="29"/>
        <end position="39"/>
    </location>
</feature>
<organism evidence="3 4">
    <name type="scientific">Brevibacterium iodinum ATCC 49514</name>
    <dbReference type="NCBI Taxonomy" id="1255616"/>
    <lineage>
        <taxon>Bacteria</taxon>
        <taxon>Bacillati</taxon>
        <taxon>Actinomycetota</taxon>
        <taxon>Actinomycetes</taxon>
        <taxon>Micrococcales</taxon>
        <taxon>Brevibacteriaceae</taxon>
        <taxon>Brevibacterium</taxon>
    </lineage>
</organism>
<evidence type="ECO:0000256" key="1">
    <source>
        <dbReference type="SAM" id="MobiDB-lite"/>
    </source>
</evidence>
<accession>A0A2H1JEC5</accession>
<gene>
    <name evidence="3" type="ORF">BI49514_01891</name>
</gene>
<feature type="chain" id="PRO_5039253902" evidence="2">
    <location>
        <begin position="19"/>
        <end position="266"/>
    </location>
</feature>
<evidence type="ECO:0000313" key="3">
    <source>
        <dbReference type="EMBL" id="SMX85711.1"/>
    </source>
</evidence>
<feature type="region of interest" description="Disordered" evidence="1">
    <location>
        <begin position="221"/>
        <end position="241"/>
    </location>
</feature>
<keyword evidence="4" id="KW-1185">Reference proteome</keyword>
<proteinExistence type="predicted"/>
<feature type="region of interest" description="Disordered" evidence="1">
    <location>
        <begin position="25"/>
        <end position="58"/>
    </location>
</feature>
<sequence>MKKLALAATVALGISALAAGPTAASIGPASAAESGTEGAAADRTDSNHTVSSGEVDSSDDSTVKIADLALKYRTMTPAEVTEGKGIEYTIDGLEKGDRVSTSLDNILHTVEKHGAFDGAVAMDKKPDVGSNVEFTVKLERGDEPERVFHERVRIIEGDRGDYDDGTLEMDPESTMLDEGLYREGLNLTMVNCSAEDTVAFTVYRKDDDVRKKVWEKSQVTGEDKSASVRYMPRENMPPTGEYEAVAKCGDLEDSATIEVDPTEPPA</sequence>
<dbReference type="AlphaFoldDB" id="A0A2H1JEC5"/>
<evidence type="ECO:0000256" key="2">
    <source>
        <dbReference type="SAM" id="SignalP"/>
    </source>
</evidence>
<dbReference type="RefSeq" id="WP_101546312.1">
    <property type="nucleotide sequence ID" value="NZ_FXYX01000012.1"/>
</dbReference>
<keyword evidence="2" id="KW-0732">Signal</keyword>
<name>A0A2H1JEC5_9MICO</name>
<protein>
    <submittedName>
        <fullName evidence="3">Uncharacterized protein</fullName>
    </submittedName>
</protein>
<feature type="signal peptide" evidence="2">
    <location>
        <begin position="1"/>
        <end position="18"/>
    </location>
</feature>
<evidence type="ECO:0000313" key="4">
    <source>
        <dbReference type="Proteomes" id="UP000234382"/>
    </source>
</evidence>